<sequence>MRKSLQKLSRSKTFTRRGATFSKPIEATPDTTRENTGQVANHRSLSAPALSLTGSGCPPEEVQSLGSLAETEREVGDS</sequence>
<dbReference type="Proteomes" id="UP000828390">
    <property type="component" value="Unassembled WGS sequence"/>
</dbReference>
<proteinExistence type="predicted"/>
<dbReference type="AlphaFoldDB" id="A0A9D4CCJ7"/>
<reference evidence="2" key="1">
    <citation type="journal article" date="2019" name="bioRxiv">
        <title>The Genome of the Zebra Mussel, Dreissena polymorpha: A Resource for Invasive Species Research.</title>
        <authorList>
            <person name="McCartney M.A."/>
            <person name="Auch B."/>
            <person name="Kono T."/>
            <person name="Mallez S."/>
            <person name="Zhang Y."/>
            <person name="Obille A."/>
            <person name="Becker A."/>
            <person name="Abrahante J.E."/>
            <person name="Garbe J."/>
            <person name="Badalamenti J.P."/>
            <person name="Herman A."/>
            <person name="Mangelson H."/>
            <person name="Liachko I."/>
            <person name="Sullivan S."/>
            <person name="Sone E.D."/>
            <person name="Koren S."/>
            <person name="Silverstein K.A.T."/>
            <person name="Beckman K.B."/>
            <person name="Gohl D.M."/>
        </authorList>
    </citation>
    <scope>NUCLEOTIDE SEQUENCE</scope>
    <source>
        <strain evidence="2">Duluth1</strain>
        <tissue evidence="2">Whole animal</tissue>
    </source>
</reference>
<evidence type="ECO:0000256" key="1">
    <source>
        <dbReference type="SAM" id="MobiDB-lite"/>
    </source>
</evidence>
<dbReference type="EMBL" id="JAIWYP010000013">
    <property type="protein sequence ID" value="KAH3721405.1"/>
    <property type="molecule type" value="Genomic_DNA"/>
</dbReference>
<feature type="region of interest" description="Disordered" evidence="1">
    <location>
        <begin position="1"/>
        <end position="78"/>
    </location>
</feature>
<gene>
    <name evidence="2" type="ORF">DPMN_064328</name>
</gene>
<feature type="compositionally biased region" description="Basic residues" evidence="1">
    <location>
        <begin position="1"/>
        <end position="15"/>
    </location>
</feature>
<keyword evidence="3" id="KW-1185">Reference proteome</keyword>
<name>A0A9D4CCJ7_DREPO</name>
<evidence type="ECO:0000313" key="3">
    <source>
        <dbReference type="Proteomes" id="UP000828390"/>
    </source>
</evidence>
<feature type="compositionally biased region" description="Polar residues" evidence="1">
    <location>
        <begin position="34"/>
        <end position="44"/>
    </location>
</feature>
<organism evidence="2 3">
    <name type="scientific">Dreissena polymorpha</name>
    <name type="common">Zebra mussel</name>
    <name type="synonym">Mytilus polymorpha</name>
    <dbReference type="NCBI Taxonomy" id="45954"/>
    <lineage>
        <taxon>Eukaryota</taxon>
        <taxon>Metazoa</taxon>
        <taxon>Spiralia</taxon>
        <taxon>Lophotrochozoa</taxon>
        <taxon>Mollusca</taxon>
        <taxon>Bivalvia</taxon>
        <taxon>Autobranchia</taxon>
        <taxon>Heteroconchia</taxon>
        <taxon>Euheterodonta</taxon>
        <taxon>Imparidentia</taxon>
        <taxon>Neoheterodontei</taxon>
        <taxon>Myida</taxon>
        <taxon>Dreissenoidea</taxon>
        <taxon>Dreissenidae</taxon>
        <taxon>Dreissena</taxon>
    </lineage>
</organism>
<protein>
    <submittedName>
        <fullName evidence="2">Uncharacterized protein</fullName>
    </submittedName>
</protein>
<reference evidence="2" key="2">
    <citation type="submission" date="2020-11" db="EMBL/GenBank/DDBJ databases">
        <authorList>
            <person name="McCartney M.A."/>
            <person name="Auch B."/>
            <person name="Kono T."/>
            <person name="Mallez S."/>
            <person name="Becker A."/>
            <person name="Gohl D.M."/>
            <person name="Silverstein K.A.T."/>
            <person name="Koren S."/>
            <person name="Bechman K.B."/>
            <person name="Herman A."/>
            <person name="Abrahante J.E."/>
            <person name="Garbe J."/>
        </authorList>
    </citation>
    <scope>NUCLEOTIDE SEQUENCE</scope>
    <source>
        <strain evidence="2">Duluth1</strain>
        <tissue evidence="2">Whole animal</tissue>
    </source>
</reference>
<comment type="caution">
    <text evidence="2">The sequence shown here is derived from an EMBL/GenBank/DDBJ whole genome shotgun (WGS) entry which is preliminary data.</text>
</comment>
<accession>A0A9D4CCJ7</accession>
<evidence type="ECO:0000313" key="2">
    <source>
        <dbReference type="EMBL" id="KAH3721405.1"/>
    </source>
</evidence>